<dbReference type="EMBL" id="JOSX01000010">
    <property type="protein sequence ID" value="KEK16051.1"/>
    <property type="molecule type" value="Genomic_DNA"/>
</dbReference>
<keyword evidence="2" id="KW-1133">Transmembrane helix</keyword>
<evidence type="ECO:0000256" key="2">
    <source>
        <dbReference type="SAM" id="Phobius"/>
    </source>
</evidence>
<evidence type="ECO:0000313" key="3">
    <source>
        <dbReference type="EMBL" id="KEK16051.1"/>
    </source>
</evidence>
<organism evidence="3 5">
    <name type="scientific">Limosilactobacillus reuteri</name>
    <name type="common">Lactobacillus reuteri</name>
    <dbReference type="NCBI Taxonomy" id="1598"/>
    <lineage>
        <taxon>Bacteria</taxon>
        <taxon>Bacillati</taxon>
        <taxon>Bacillota</taxon>
        <taxon>Bacilli</taxon>
        <taxon>Lactobacillales</taxon>
        <taxon>Lactobacillaceae</taxon>
        <taxon>Limosilactobacillus</taxon>
    </lineage>
</organism>
<feature type="coiled-coil region" evidence="1">
    <location>
        <begin position="16"/>
        <end position="67"/>
    </location>
</feature>
<evidence type="ECO:0000313" key="4">
    <source>
        <dbReference type="EMBL" id="MRG74500.1"/>
    </source>
</evidence>
<keyword evidence="2" id="KW-0812">Transmembrane</keyword>
<dbReference type="Pfam" id="PF10779">
    <property type="entry name" value="XhlA"/>
    <property type="match status" value="1"/>
</dbReference>
<name>A0A073K2N5_LIMRT</name>
<accession>A0A073K2N5</accession>
<gene>
    <name evidence="4" type="ORF">GIX79_01735</name>
    <name evidence="3" type="ORF">LR3_08175</name>
</gene>
<dbReference type="InterPro" id="IPR019715">
    <property type="entry name" value="Haemolysin_XhlA"/>
</dbReference>
<proteinExistence type="predicted"/>
<dbReference type="PATRIC" id="fig|1598.90.peg.444"/>
<reference evidence="3 5" key="1">
    <citation type="submission" date="2014-06" db="EMBL/GenBank/DDBJ databases">
        <title>Genetic determinant of reutericyclin biosynthesis of Lactobacillus reuteri.</title>
        <authorList>
            <person name="Lin X."/>
            <person name="Duar R."/>
            <person name="Walter J."/>
            <person name="Gaenzle M."/>
        </authorList>
    </citation>
    <scope>NUCLEOTIDE SEQUENCE [LARGE SCALE GENOMIC DNA]</scope>
    <source>
        <strain evidence="3 5">LTH2584</strain>
    </source>
</reference>
<dbReference type="AlphaFoldDB" id="A0A073K2N5"/>
<dbReference type="EMBL" id="WJMV01000003">
    <property type="protein sequence ID" value="MRG74500.1"/>
    <property type="molecule type" value="Genomic_DNA"/>
</dbReference>
<dbReference type="RefSeq" id="WP_019253590.1">
    <property type="nucleotide sequence ID" value="NZ_JANKBD010000004.1"/>
</dbReference>
<keyword evidence="2" id="KW-0472">Membrane</keyword>
<evidence type="ECO:0000313" key="5">
    <source>
        <dbReference type="Proteomes" id="UP000027731"/>
    </source>
</evidence>
<dbReference type="Proteomes" id="UP000027731">
    <property type="component" value="Unassembled WGS sequence"/>
</dbReference>
<dbReference type="Proteomes" id="UP000452188">
    <property type="component" value="Unassembled WGS sequence"/>
</dbReference>
<comment type="caution">
    <text evidence="3">The sequence shown here is derived from an EMBL/GenBank/DDBJ whole genome shotgun (WGS) entry which is preliminary data.</text>
</comment>
<keyword evidence="1" id="KW-0175">Coiled coil</keyword>
<protein>
    <submittedName>
        <fullName evidence="3 4">Holin</fullName>
    </submittedName>
</protein>
<evidence type="ECO:0000256" key="1">
    <source>
        <dbReference type="SAM" id="Coils"/>
    </source>
</evidence>
<feature type="transmembrane region" description="Helical" evidence="2">
    <location>
        <begin position="74"/>
        <end position="91"/>
    </location>
</feature>
<reference evidence="4 6" key="2">
    <citation type="submission" date="2019-11" db="EMBL/GenBank/DDBJ databases">
        <title>Draft genome sequence of 12 host-associated Lactobacillus reuteri rodent strains.</title>
        <authorList>
            <person name="Zhang S."/>
            <person name="Ozcam M."/>
            <person name="Van Pijkeren J.P."/>
        </authorList>
    </citation>
    <scope>NUCLEOTIDE SEQUENCE [LARGE SCALE GENOMIC DNA]</scope>
    <source>
        <strain evidence="4 6">6799jm-1</strain>
    </source>
</reference>
<sequence length="94" mass="10661">MIGGDSMDKDKELELLMDIQEKVGRIDERLKKVEDTDRKAEEAIRLSEKNEEKIVELSAAVEELKEGRKWTQRTAIGAIISAAIAVLSWIHPPF</sequence>
<evidence type="ECO:0000313" key="6">
    <source>
        <dbReference type="Proteomes" id="UP000452188"/>
    </source>
</evidence>